<dbReference type="SUPFAM" id="SSF51735">
    <property type="entry name" value="NAD(P)-binding Rossmann-fold domains"/>
    <property type="match status" value="1"/>
</dbReference>
<name>A0A1H7PD88_9BACT</name>
<dbReference type="Gene3D" id="3.40.50.720">
    <property type="entry name" value="NAD(P)-binding Rossmann-like Domain"/>
    <property type="match status" value="1"/>
</dbReference>
<dbReference type="PROSITE" id="PS00061">
    <property type="entry name" value="ADH_SHORT"/>
    <property type="match status" value="1"/>
</dbReference>
<dbReference type="InterPro" id="IPR020904">
    <property type="entry name" value="Sc_DH/Rdtase_CS"/>
</dbReference>
<keyword evidence="2" id="KW-0560">Oxidoreductase</keyword>
<dbReference type="PRINTS" id="PR00080">
    <property type="entry name" value="SDRFAMILY"/>
</dbReference>
<dbReference type="STRING" id="573321.SAMN04488505_10247"/>
<evidence type="ECO:0000313" key="4">
    <source>
        <dbReference type="EMBL" id="SEL33245.1"/>
    </source>
</evidence>
<dbReference type="InterPro" id="IPR036291">
    <property type="entry name" value="NAD(P)-bd_dom_sf"/>
</dbReference>
<accession>A0A1H7PD88</accession>
<dbReference type="PANTHER" id="PTHR44196:SF1">
    <property type="entry name" value="DEHYDROGENASE_REDUCTASE SDR FAMILY MEMBER 7B"/>
    <property type="match status" value="1"/>
</dbReference>
<proteinExistence type="inferred from homology"/>
<dbReference type="GO" id="GO:0016491">
    <property type="term" value="F:oxidoreductase activity"/>
    <property type="evidence" value="ECO:0007669"/>
    <property type="project" value="UniProtKB-KW"/>
</dbReference>
<comment type="similarity">
    <text evidence="1 3">Belongs to the short-chain dehydrogenases/reductases (SDR) family.</text>
</comment>
<keyword evidence="5" id="KW-1185">Reference proteome</keyword>
<dbReference type="OrthoDB" id="9810734at2"/>
<dbReference type="InterPro" id="IPR002347">
    <property type="entry name" value="SDR_fam"/>
</dbReference>
<sequence>MDLTKAHVLITGGSEGIGLGLAARFLAAGSKVLITGRSAEKVEKAAQAYPGLQTCVNDIGQPAQREALSRHIQAVMPELNILVNNAGIQRRIALATDHSPWAERQAEIDILFSAPVHLNHLLLPIILAHSQPSLLVNVTSGGAYIPQAFAPVYSACKAALHHYTITLRHALAGTTCRVAELIPPAVQTTLAGAGHGAPLDDFCDTVFPKLSDDSITEVGYGPTENLQITLNGKSQADLFAASAVRFPVVTYTAR</sequence>
<dbReference type="PRINTS" id="PR00081">
    <property type="entry name" value="GDHRDH"/>
</dbReference>
<dbReference type="AlphaFoldDB" id="A0A1H7PD88"/>
<evidence type="ECO:0000256" key="3">
    <source>
        <dbReference type="RuleBase" id="RU000363"/>
    </source>
</evidence>
<dbReference type="Pfam" id="PF00106">
    <property type="entry name" value="adh_short"/>
    <property type="match status" value="1"/>
</dbReference>
<evidence type="ECO:0000313" key="5">
    <source>
        <dbReference type="Proteomes" id="UP000198984"/>
    </source>
</evidence>
<dbReference type="PANTHER" id="PTHR44196">
    <property type="entry name" value="DEHYDROGENASE/REDUCTASE SDR FAMILY MEMBER 7B"/>
    <property type="match status" value="1"/>
</dbReference>
<dbReference type="EMBL" id="FOBB01000002">
    <property type="protein sequence ID" value="SEL33245.1"/>
    <property type="molecule type" value="Genomic_DNA"/>
</dbReference>
<dbReference type="RefSeq" id="WP_089908607.1">
    <property type="nucleotide sequence ID" value="NZ_FOBB01000002.1"/>
</dbReference>
<protein>
    <submittedName>
        <fullName evidence="4">Uncharacterized oxidoreductase</fullName>
    </submittedName>
</protein>
<gene>
    <name evidence="4" type="ORF">SAMN04488505_10247</name>
</gene>
<dbReference type="GO" id="GO:0016020">
    <property type="term" value="C:membrane"/>
    <property type="evidence" value="ECO:0007669"/>
    <property type="project" value="TreeGrafter"/>
</dbReference>
<evidence type="ECO:0000256" key="2">
    <source>
        <dbReference type="ARBA" id="ARBA00023002"/>
    </source>
</evidence>
<evidence type="ECO:0000256" key="1">
    <source>
        <dbReference type="ARBA" id="ARBA00006484"/>
    </source>
</evidence>
<dbReference type="Proteomes" id="UP000198984">
    <property type="component" value="Unassembled WGS sequence"/>
</dbReference>
<reference evidence="4 5" key="1">
    <citation type="submission" date="2016-10" db="EMBL/GenBank/DDBJ databases">
        <authorList>
            <person name="de Groot N.N."/>
        </authorList>
    </citation>
    <scope>NUCLEOTIDE SEQUENCE [LARGE SCALE GENOMIC DNA]</scope>
    <source>
        <strain evidence="4 5">DSM 21039</strain>
    </source>
</reference>
<organism evidence="4 5">
    <name type="scientific">Chitinophaga rupis</name>
    <dbReference type="NCBI Taxonomy" id="573321"/>
    <lineage>
        <taxon>Bacteria</taxon>
        <taxon>Pseudomonadati</taxon>
        <taxon>Bacteroidota</taxon>
        <taxon>Chitinophagia</taxon>
        <taxon>Chitinophagales</taxon>
        <taxon>Chitinophagaceae</taxon>
        <taxon>Chitinophaga</taxon>
    </lineage>
</organism>